<dbReference type="AlphaFoldDB" id="A0A5C4SL38"/>
<dbReference type="Proteomes" id="UP000308713">
    <property type="component" value="Unassembled WGS sequence"/>
</dbReference>
<proteinExistence type="predicted"/>
<dbReference type="OrthoDB" id="680231at2"/>
<dbReference type="EMBL" id="VDCS01000008">
    <property type="protein sequence ID" value="TNJ44301.1"/>
    <property type="molecule type" value="Genomic_DNA"/>
</dbReference>
<name>A0A5C4SL38_9FLAO</name>
<organism evidence="1 2">
    <name type="scientific">Allotamlana fucoidanivorans</name>
    <dbReference type="NCBI Taxonomy" id="2583814"/>
    <lineage>
        <taxon>Bacteria</taxon>
        <taxon>Pseudomonadati</taxon>
        <taxon>Bacteroidota</taxon>
        <taxon>Flavobacteriia</taxon>
        <taxon>Flavobacteriales</taxon>
        <taxon>Flavobacteriaceae</taxon>
        <taxon>Allotamlana</taxon>
    </lineage>
</organism>
<protein>
    <submittedName>
        <fullName evidence="1">Uncharacterized protein</fullName>
    </submittedName>
</protein>
<dbReference type="RefSeq" id="WP_139697204.1">
    <property type="nucleotide sequence ID" value="NZ_CP074074.1"/>
</dbReference>
<reference evidence="1 2" key="1">
    <citation type="submission" date="2019-05" db="EMBL/GenBank/DDBJ databases">
        <title>Tamlana fucoidanivorans sp. nov., isolated from the surface of algae collected from Fujian province in China.</title>
        <authorList>
            <person name="Li J."/>
        </authorList>
    </citation>
    <scope>NUCLEOTIDE SEQUENCE [LARGE SCALE GENOMIC DNA]</scope>
    <source>
        <strain evidence="1 2">CW2-9</strain>
    </source>
</reference>
<evidence type="ECO:0000313" key="1">
    <source>
        <dbReference type="EMBL" id="TNJ44301.1"/>
    </source>
</evidence>
<comment type="caution">
    <text evidence="1">The sequence shown here is derived from an EMBL/GenBank/DDBJ whole genome shotgun (WGS) entry which is preliminary data.</text>
</comment>
<accession>A0A5C4SL38</accession>
<sequence>MPNKQLFIGFYVLSITLFTGHVYGQQFAGDNQWVAPHGVGTLVATAGQDYAQFYAILAFLPEWEFNSQFVYYYNDPKTNSEAFINPSFYLKRRLYQNEAETAGYSVLGGVGLFPHHLDYGEITSSFQSWWVMGTATFAFAKNNVLLDILPGATVNLDHKQTNTTAWGFTYSSRLAIYKVIPQSAIVGEVFGTAGQANAPISYRAGVRWESKKWIVALTYSSAFNKSQRAGLELGIMCYTNALFGENRQKNK</sequence>
<keyword evidence="2" id="KW-1185">Reference proteome</keyword>
<gene>
    <name evidence="1" type="ORF">FGF67_09750</name>
</gene>
<evidence type="ECO:0000313" key="2">
    <source>
        <dbReference type="Proteomes" id="UP000308713"/>
    </source>
</evidence>